<dbReference type="InterPro" id="IPR009492">
    <property type="entry name" value="TniQ"/>
</dbReference>
<dbReference type="EMBL" id="CYGY02000030">
    <property type="protein sequence ID" value="SIT41686.1"/>
    <property type="molecule type" value="Genomic_DNA"/>
</dbReference>
<reference evidence="2" key="1">
    <citation type="submission" date="2016-12" db="EMBL/GenBank/DDBJ databases">
        <authorList>
            <person name="Moulin L."/>
        </authorList>
    </citation>
    <scope>NUCLEOTIDE SEQUENCE [LARGE SCALE GENOMIC DNA]</scope>
    <source>
        <strain evidence="2">STM 7183</strain>
    </source>
</reference>
<dbReference type="Pfam" id="PF06527">
    <property type="entry name" value="TniQ"/>
    <property type="match status" value="1"/>
</dbReference>
<keyword evidence="3" id="KW-1185">Reference proteome</keyword>
<dbReference type="AlphaFoldDB" id="A0A1N7S2X1"/>
<evidence type="ECO:0000259" key="1">
    <source>
        <dbReference type="Pfam" id="PF06527"/>
    </source>
</evidence>
<dbReference type="OrthoDB" id="9056773at2"/>
<sequence>MRAVAPLFRDNEGHMRRTIRLSYYDLTMHGLSETAAAWVDALERLTMRNDLALRTLLPLSAVVSSFKLLSKIERFCACCYRDDEVAGRPKYNRLLWSIDCVEACPIHNVLLQTVPYARDRKQYKFWVPGLSRLDGANLAKYAARDADEEQAQSARLVADMLDDIYQYPDAFAHGCSPDKFVRHAVSTLFGGQPMRLANHLGIARSDVCGWCSEKMKPSLPRMVLLAYCCGCCVSDVLLGNRVMLRKVYRTSDADPLNCRSDKPSETLLEELEFVFRSGSAQNLHQAAQLLGVTERYLHKLAPDIAASLVQEGMQKRRSAKDQRAEARFHDFWQSFQDLRSQGSYPVREKVAARMRRLTGTRLNFYEAARFHARACRQAETTPHSGTAQRGDAD</sequence>
<protein>
    <recommendedName>
        <fullName evidence="1">TniQ domain-containing protein</fullName>
    </recommendedName>
</protein>
<organism evidence="2 3">
    <name type="scientific">Paraburkholderia piptadeniae</name>
    <dbReference type="NCBI Taxonomy" id="1701573"/>
    <lineage>
        <taxon>Bacteria</taxon>
        <taxon>Pseudomonadati</taxon>
        <taxon>Pseudomonadota</taxon>
        <taxon>Betaproteobacteria</taxon>
        <taxon>Burkholderiales</taxon>
        <taxon>Burkholderiaceae</taxon>
        <taxon>Paraburkholderia</taxon>
    </lineage>
</organism>
<evidence type="ECO:0000313" key="2">
    <source>
        <dbReference type="EMBL" id="SIT41686.1"/>
    </source>
</evidence>
<evidence type="ECO:0000313" key="3">
    <source>
        <dbReference type="Proteomes" id="UP000195569"/>
    </source>
</evidence>
<proteinExistence type="predicted"/>
<dbReference type="Proteomes" id="UP000195569">
    <property type="component" value="Unassembled WGS sequence"/>
</dbReference>
<name>A0A1N7S2X1_9BURK</name>
<gene>
    <name evidence="2" type="ORF">BN2476_300128</name>
</gene>
<accession>A0A1N7S2X1</accession>
<comment type="caution">
    <text evidence="2">The sequence shown here is derived from an EMBL/GenBank/DDBJ whole genome shotgun (WGS) entry which is preliminary data.</text>
</comment>
<feature type="domain" description="TniQ" evidence="1">
    <location>
        <begin position="21"/>
        <end position="111"/>
    </location>
</feature>